<comment type="caution">
    <text evidence="2">The sequence shown here is derived from an EMBL/GenBank/DDBJ whole genome shotgun (WGS) entry which is preliminary data.</text>
</comment>
<evidence type="ECO:0000256" key="1">
    <source>
        <dbReference type="SAM" id="MobiDB-lite"/>
    </source>
</evidence>
<proteinExistence type="predicted"/>
<evidence type="ECO:0000313" key="3">
    <source>
        <dbReference type="Proteomes" id="UP001595681"/>
    </source>
</evidence>
<dbReference type="Proteomes" id="UP001595681">
    <property type="component" value="Unassembled WGS sequence"/>
</dbReference>
<reference evidence="3" key="1">
    <citation type="journal article" date="2019" name="Int. J. Syst. Evol. Microbiol.">
        <title>The Global Catalogue of Microorganisms (GCM) 10K type strain sequencing project: providing services to taxonomists for standard genome sequencing and annotation.</title>
        <authorList>
            <consortium name="The Broad Institute Genomics Platform"/>
            <consortium name="The Broad Institute Genome Sequencing Center for Infectious Disease"/>
            <person name="Wu L."/>
            <person name="Ma J."/>
        </authorList>
    </citation>
    <scope>NUCLEOTIDE SEQUENCE [LARGE SCALE GENOMIC DNA]</scope>
    <source>
        <strain evidence="3">CCM 7491</strain>
    </source>
</reference>
<accession>A0ABV7N9T4</accession>
<dbReference type="RefSeq" id="WP_380792294.1">
    <property type="nucleotide sequence ID" value="NZ_JBHRVU010000002.1"/>
</dbReference>
<protein>
    <submittedName>
        <fullName evidence="2">Uncharacterized protein</fullName>
    </submittedName>
</protein>
<name>A0ABV7N9T4_9SPHN</name>
<feature type="region of interest" description="Disordered" evidence="1">
    <location>
        <begin position="33"/>
        <end position="54"/>
    </location>
</feature>
<organism evidence="2 3">
    <name type="scientific">Sphingobium rhizovicinum</name>
    <dbReference type="NCBI Taxonomy" id="432308"/>
    <lineage>
        <taxon>Bacteria</taxon>
        <taxon>Pseudomonadati</taxon>
        <taxon>Pseudomonadota</taxon>
        <taxon>Alphaproteobacteria</taxon>
        <taxon>Sphingomonadales</taxon>
        <taxon>Sphingomonadaceae</taxon>
        <taxon>Sphingobium</taxon>
    </lineage>
</organism>
<sequence>MLTIASIIRTTRQMTAFGERGTGGALDHLPARVQGQRGRRRSATEQENVDDEPGWQWDDELKTYVRI</sequence>
<dbReference type="EMBL" id="JBHRVU010000002">
    <property type="protein sequence ID" value="MFC3439765.1"/>
    <property type="molecule type" value="Genomic_DNA"/>
</dbReference>
<evidence type="ECO:0000313" key="2">
    <source>
        <dbReference type="EMBL" id="MFC3439765.1"/>
    </source>
</evidence>
<keyword evidence="3" id="KW-1185">Reference proteome</keyword>
<gene>
    <name evidence="2" type="ORF">ACFOKF_00825</name>
</gene>